<sequence>MIHAKTSELNLSPLTALEFENGAFVRSAAMVGFGCLDSCCRYWVPNTS</sequence>
<dbReference type="AlphaFoldDB" id="A0A381N451"/>
<organism evidence="1">
    <name type="scientific">marine metagenome</name>
    <dbReference type="NCBI Taxonomy" id="408172"/>
    <lineage>
        <taxon>unclassified sequences</taxon>
        <taxon>metagenomes</taxon>
        <taxon>ecological metagenomes</taxon>
    </lineage>
</organism>
<evidence type="ECO:0000313" key="1">
    <source>
        <dbReference type="EMBL" id="SUZ49371.1"/>
    </source>
</evidence>
<dbReference type="EMBL" id="UINC01000111">
    <property type="protein sequence ID" value="SUZ49371.1"/>
    <property type="molecule type" value="Genomic_DNA"/>
</dbReference>
<proteinExistence type="predicted"/>
<name>A0A381N451_9ZZZZ</name>
<gene>
    <name evidence="1" type="ORF">METZ01_LOCUS2225</name>
</gene>
<reference evidence="1" key="1">
    <citation type="submission" date="2018-05" db="EMBL/GenBank/DDBJ databases">
        <authorList>
            <person name="Lanie J.A."/>
            <person name="Ng W.-L."/>
            <person name="Kazmierczak K.M."/>
            <person name="Andrzejewski T.M."/>
            <person name="Davidsen T.M."/>
            <person name="Wayne K.J."/>
            <person name="Tettelin H."/>
            <person name="Glass J.I."/>
            <person name="Rusch D."/>
            <person name="Podicherti R."/>
            <person name="Tsui H.-C.T."/>
            <person name="Winkler M.E."/>
        </authorList>
    </citation>
    <scope>NUCLEOTIDE SEQUENCE</scope>
</reference>
<accession>A0A381N451</accession>
<protein>
    <submittedName>
        <fullName evidence="1">Uncharacterized protein</fullName>
    </submittedName>
</protein>